<comment type="caution">
    <text evidence="1">The sequence shown here is derived from an EMBL/GenBank/DDBJ whole genome shotgun (WGS) entry which is preliminary data.</text>
</comment>
<gene>
    <name evidence="1" type="ORF">LCGC14_2190990</name>
</gene>
<evidence type="ECO:0000313" key="1">
    <source>
        <dbReference type="EMBL" id="KKL61872.1"/>
    </source>
</evidence>
<name>A0A0F9GFE6_9ZZZZ</name>
<accession>A0A0F9GFE6</accession>
<organism evidence="1">
    <name type="scientific">marine sediment metagenome</name>
    <dbReference type="NCBI Taxonomy" id="412755"/>
    <lineage>
        <taxon>unclassified sequences</taxon>
        <taxon>metagenomes</taxon>
        <taxon>ecological metagenomes</taxon>
    </lineage>
</organism>
<sequence length="139" mass="16148">WTSETKRYWKFIITSPASIPEFAELFLTSTYSWLRNPTRPAGRLDRIFNVSNLSTTSGADRFLVHGPSRRRRSYTLPSISEAQKDALLELNDTWAGAKPFWLFDHEGSWIYGRLDSPLEIVEEGHQRYSARFEFMEVIG</sequence>
<dbReference type="AlphaFoldDB" id="A0A0F9GFE6"/>
<dbReference type="EMBL" id="LAZR01028679">
    <property type="protein sequence ID" value="KKL61872.1"/>
    <property type="molecule type" value="Genomic_DNA"/>
</dbReference>
<reference evidence="1" key="1">
    <citation type="journal article" date="2015" name="Nature">
        <title>Complex archaea that bridge the gap between prokaryotes and eukaryotes.</title>
        <authorList>
            <person name="Spang A."/>
            <person name="Saw J.H."/>
            <person name="Jorgensen S.L."/>
            <person name="Zaremba-Niedzwiedzka K."/>
            <person name="Martijn J."/>
            <person name="Lind A.E."/>
            <person name="van Eijk R."/>
            <person name="Schleper C."/>
            <person name="Guy L."/>
            <person name="Ettema T.J."/>
        </authorList>
    </citation>
    <scope>NUCLEOTIDE SEQUENCE</scope>
</reference>
<proteinExistence type="predicted"/>
<protein>
    <submittedName>
        <fullName evidence="1">Uncharacterized protein</fullName>
    </submittedName>
</protein>
<feature type="non-terminal residue" evidence="1">
    <location>
        <position position="1"/>
    </location>
</feature>